<dbReference type="InterPro" id="IPR013780">
    <property type="entry name" value="Glyco_hydro_b"/>
</dbReference>
<dbReference type="CDD" id="cd14791">
    <property type="entry name" value="GH36"/>
    <property type="match status" value="1"/>
</dbReference>
<dbReference type="PANTHER" id="PTHR43053">
    <property type="entry name" value="GLYCOSIDASE FAMILY 31"/>
    <property type="match status" value="1"/>
</dbReference>
<dbReference type="EMBL" id="JAGRPV010000001">
    <property type="protein sequence ID" value="MDI4643629.1"/>
    <property type="molecule type" value="Genomic_DNA"/>
</dbReference>
<keyword evidence="4" id="KW-1185">Reference proteome</keyword>
<dbReference type="SUPFAM" id="SSF51445">
    <property type="entry name" value="(Trans)glycosidases"/>
    <property type="match status" value="1"/>
</dbReference>
<dbReference type="InterPro" id="IPR050985">
    <property type="entry name" value="Alpha-glycosidase_related"/>
</dbReference>
<evidence type="ECO:0000256" key="2">
    <source>
        <dbReference type="ARBA" id="ARBA00023295"/>
    </source>
</evidence>
<name>A0ABT6TCF4_9BACL</name>
<sequence>MKPKLYMDLSNESGQIAIGYEADADIVAFHFGFCIKLGSGIVMTERDFVRGSCERLGETGEIISYAAHYGNSRMALVLRLDLAQTGSYAEWSFRIDNRSDDPIEIASVDIGDGLLTRIGQQPSSAPWKALNIGLQSTDEHVGIETLTPNRQLYFDSVTMLHQTATGRNILIGCCTFERYFPHLLVQARDEDSCYINISNVMEHSILLPGESVATEKAILLVGGRDHDGLFSLYMDKVCREMNPTSKFRKPPTGWLSWYYYYGTVTEQDILDNVSGFKEYPDIRPEYIVIDAGWFLESGFGDWEANGKFPHGMKRLADEIAAAGYKPGLWFSPFLADAGSLMVREHPDWLLRKNGIPVAGMNPTGSDVLELHEKNKIKFVLDLTHPEVLVYLHRLFHRAVHEWGFKYIKLDFLVRSLFTDQGNHSSLIRDQVFFPGTTTAQAYRNAMRVIREAAGEDCYILGCAAPLFTSIGNLIDGNRMTPDITRRNYTPDQIRPTAWELVKMCSRTMAARYFLHGRAGFNDPDVLVVRGHEPEGITDEYMPTLDEARVWSGVVALSGGMLFYNDKLTTLEEDRRPLLNQLFPIGPGAAVPVDFFNTAVPAIWRLPVQRGADSWTVLGLFNWGETTKDIAVDLRELGFHEEEEAHGIELWSQAYVTGRDRLTAFQVPPRAMRFISLQAKGDRPHVIGTDMHFTQGWAEFEHVVWEDRTLTLKWNPDYTRRGTISIYVPAAFMADTIDSNAREASRSGQRLTVVPHPDDGGTLWVRFDKGSH</sequence>
<dbReference type="Pfam" id="PF02065">
    <property type="entry name" value="Melibiase"/>
    <property type="match status" value="1"/>
</dbReference>
<evidence type="ECO:0000256" key="1">
    <source>
        <dbReference type="ARBA" id="ARBA00022801"/>
    </source>
</evidence>
<reference evidence="3" key="1">
    <citation type="submission" date="2023-04" db="EMBL/GenBank/DDBJ databases">
        <title>Comparative genomic analysis of Cohnella hashimotonis sp. nov., isolated from the International Space Station.</title>
        <authorList>
            <person name="Venkateswaran K."/>
            <person name="Simpson A."/>
        </authorList>
    </citation>
    <scope>NUCLEOTIDE SEQUENCE</scope>
    <source>
        <strain evidence="3">F6_2S_P_1</strain>
    </source>
</reference>
<dbReference type="Gene3D" id="3.20.20.70">
    <property type="entry name" value="Aldolase class I"/>
    <property type="match status" value="1"/>
</dbReference>
<gene>
    <name evidence="3" type="ORF">KB449_01600</name>
</gene>
<dbReference type="Proteomes" id="UP001161691">
    <property type="component" value="Unassembled WGS sequence"/>
</dbReference>
<proteinExistence type="predicted"/>
<organism evidence="3 4">
    <name type="scientific">Cohnella hashimotonis</name>
    <dbReference type="NCBI Taxonomy" id="2826895"/>
    <lineage>
        <taxon>Bacteria</taxon>
        <taxon>Bacillati</taxon>
        <taxon>Bacillota</taxon>
        <taxon>Bacilli</taxon>
        <taxon>Bacillales</taxon>
        <taxon>Paenibacillaceae</taxon>
        <taxon>Cohnella</taxon>
    </lineage>
</organism>
<keyword evidence="2" id="KW-0326">Glycosidase</keyword>
<dbReference type="InterPro" id="IPR017853">
    <property type="entry name" value="GH"/>
</dbReference>
<protein>
    <submittedName>
        <fullName evidence="3">Alpha-galactosidase</fullName>
    </submittedName>
</protein>
<dbReference type="PANTHER" id="PTHR43053:SF3">
    <property type="entry name" value="ALPHA-GALACTOSIDASE C-RELATED"/>
    <property type="match status" value="1"/>
</dbReference>
<evidence type="ECO:0000313" key="3">
    <source>
        <dbReference type="EMBL" id="MDI4643629.1"/>
    </source>
</evidence>
<accession>A0ABT6TCF4</accession>
<dbReference type="InterPro" id="IPR002252">
    <property type="entry name" value="Glyco_hydro_36"/>
</dbReference>
<dbReference type="Gene3D" id="2.60.40.1180">
    <property type="entry name" value="Golgi alpha-mannosidase II"/>
    <property type="match status" value="1"/>
</dbReference>
<dbReference type="InterPro" id="IPR013785">
    <property type="entry name" value="Aldolase_TIM"/>
</dbReference>
<comment type="caution">
    <text evidence="3">The sequence shown here is derived from an EMBL/GenBank/DDBJ whole genome shotgun (WGS) entry which is preliminary data.</text>
</comment>
<dbReference type="RefSeq" id="WP_282906683.1">
    <property type="nucleotide sequence ID" value="NZ_JAGRPV010000001.1"/>
</dbReference>
<evidence type="ECO:0000313" key="4">
    <source>
        <dbReference type="Proteomes" id="UP001161691"/>
    </source>
</evidence>
<keyword evidence="1" id="KW-0378">Hydrolase</keyword>